<feature type="compositionally biased region" description="Acidic residues" evidence="1">
    <location>
        <begin position="60"/>
        <end position="69"/>
    </location>
</feature>
<feature type="compositionally biased region" description="Basic and acidic residues" evidence="1">
    <location>
        <begin position="70"/>
        <end position="81"/>
    </location>
</feature>
<protein>
    <recommendedName>
        <fullName evidence="4">Histone chaperone domain-containing protein</fullName>
    </recommendedName>
</protein>
<reference evidence="2 3" key="1">
    <citation type="journal article" date="2014" name="Genome Announc.">
        <title>Draft genome sequence of the pathogenic fungus Scedosporium apiospermum.</title>
        <authorList>
            <person name="Vandeputte P."/>
            <person name="Ghamrawi S."/>
            <person name="Rechenmann M."/>
            <person name="Iltis A."/>
            <person name="Giraud S."/>
            <person name="Fleury M."/>
            <person name="Thornton C."/>
            <person name="Delhaes L."/>
            <person name="Meyer W."/>
            <person name="Papon N."/>
            <person name="Bouchara J.P."/>
        </authorList>
    </citation>
    <scope>NUCLEOTIDE SEQUENCE [LARGE SCALE GENOMIC DNA]</scope>
    <source>
        <strain evidence="2 3">IHEM 14462</strain>
    </source>
</reference>
<dbReference type="RefSeq" id="XP_016645652.1">
    <property type="nucleotide sequence ID" value="XM_016784895.1"/>
</dbReference>
<gene>
    <name evidence="2" type="ORF">SAPIO_CDS1680</name>
</gene>
<evidence type="ECO:0008006" key="4">
    <source>
        <dbReference type="Google" id="ProtNLM"/>
    </source>
</evidence>
<feature type="compositionally biased region" description="Basic and acidic residues" evidence="1">
    <location>
        <begin position="95"/>
        <end position="104"/>
    </location>
</feature>
<dbReference type="VEuPathDB" id="FungiDB:SAPIO_CDS1680"/>
<dbReference type="OrthoDB" id="4357148at2759"/>
<organism evidence="2 3">
    <name type="scientific">Pseudallescheria apiosperma</name>
    <name type="common">Scedosporium apiospermum</name>
    <dbReference type="NCBI Taxonomy" id="563466"/>
    <lineage>
        <taxon>Eukaryota</taxon>
        <taxon>Fungi</taxon>
        <taxon>Dikarya</taxon>
        <taxon>Ascomycota</taxon>
        <taxon>Pezizomycotina</taxon>
        <taxon>Sordariomycetes</taxon>
        <taxon>Hypocreomycetidae</taxon>
        <taxon>Microascales</taxon>
        <taxon>Microascaceae</taxon>
        <taxon>Scedosporium</taxon>
    </lineage>
</organism>
<dbReference type="KEGG" id="sapo:SAPIO_CDS1680"/>
<dbReference type="OMA" id="MDNDYKS"/>
<keyword evidence="3" id="KW-1185">Reference proteome</keyword>
<dbReference type="EMBL" id="JOWA01000066">
    <property type="protein sequence ID" value="KEZ45853.1"/>
    <property type="molecule type" value="Genomic_DNA"/>
</dbReference>
<comment type="caution">
    <text evidence="2">The sequence shown here is derived from an EMBL/GenBank/DDBJ whole genome shotgun (WGS) entry which is preliminary data.</text>
</comment>
<dbReference type="Proteomes" id="UP000028545">
    <property type="component" value="Unassembled WGS sequence"/>
</dbReference>
<evidence type="ECO:0000313" key="2">
    <source>
        <dbReference type="EMBL" id="KEZ45853.1"/>
    </source>
</evidence>
<accession>A0A084GEU1</accession>
<evidence type="ECO:0000313" key="3">
    <source>
        <dbReference type="Proteomes" id="UP000028545"/>
    </source>
</evidence>
<evidence type="ECO:0000256" key="1">
    <source>
        <dbReference type="SAM" id="MobiDB-lite"/>
    </source>
</evidence>
<sequence length="104" mass="11527">MSKNLRSQADIASNRDVLGNAPEGQVQDDSYTMGNRNKEPIPVLKDDAVIEDPVKPSSADSDEMLERDEAEAIDKSNIMKDKTRHAKPRGTYQEPDDKKLGIAD</sequence>
<dbReference type="GeneID" id="27720752"/>
<name>A0A084GEU1_PSEDA</name>
<feature type="compositionally biased region" description="Polar residues" evidence="1">
    <location>
        <begin position="1"/>
        <end position="11"/>
    </location>
</feature>
<proteinExistence type="predicted"/>
<dbReference type="AlphaFoldDB" id="A0A084GEU1"/>
<dbReference type="HOGENOM" id="CLU_139257_2_0_1"/>
<feature type="compositionally biased region" description="Basic and acidic residues" evidence="1">
    <location>
        <begin position="36"/>
        <end position="54"/>
    </location>
</feature>
<feature type="region of interest" description="Disordered" evidence="1">
    <location>
        <begin position="1"/>
        <end position="104"/>
    </location>
</feature>